<dbReference type="SUPFAM" id="SSF55136">
    <property type="entry name" value="Probable bacterial effector-binding domain"/>
    <property type="match status" value="1"/>
</dbReference>
<proteinExistence type="predicted"/>
<dbReference type="Gene3D" id="3.20.80.10">
    <property type="entry name" value="Regulatory factor, effector binding domain"/>
    <property type="match status" value="1"/>
</dbReference>
<gene>
    <name evidence="2" type="ORF">OEG82_18010</name>
</gene>
<dbReference type="RefSeq" id="WP_267613760.1">
    <property type="nucleotide sequence ID" value="NZ_JAOVZQ010000001.1"/>
</dbReference>
<dbReference type="EMBL" id="JAOVZQ010000001">
    <property type="protein sequence ID" value="MCY0095897.1"/>
    <property type="molecule type" value="Genomic_DNA"/>
</dbReference>
<organism evidence="2 3">
    <name type="scientific">Hoeflea ulvae</name>
    <dbReference type="NCBI Taxonomy" id="2983764"/>
    <lineage>
        <taxon>Bacteria</taxon>
        <taxon>Pseudomonadati</taxon>
        <taxon>Pseudomonadota</taxon>
        <taxon>Alphaproteobacteria</taxon>
        <taxon>Hyphomicrobiales</taxon>
        <taxon>Rhizobiaceae</taxon>
        <taxon>Hoeflea</taxon>
    </lineage>
</organism>
<sequence>MKIGTPTVVEYAARPYVALRRQVVMPIGKDATETMDQLVREIEAQGVQGTGAAIFKYNIVKMPELEMEFGFETRIAQTTTGELMSGILPAGRYAELIFVGPYRYLTKVNGALIDWSRQNGLAFDMHPDADGDHFASRVEFYPNSPQDVPDPDKLKTIVAIKLKD</sequence>
<protein>
    <submittedName>
        <fullName evidence="2">GyrI-like domain-containing protein</fullName>
    </submittedName>
</protein>
<dbReference type="InterPro" id="IPR011256">
    <property type="entry name" value="Reg_factor_effector_dom_sf"/>
</dbReference>
<dbReference type="Pfam" id="PF06445">
    <property type="entry name" value="GyrI-like"/>
    <property type="match status" value="1"/>
</dbReference>
<keyword evidence="3" id="KW-1185">Reference proteome</keyword>
<feature type="domain" description="GyrI-like small molecule binding" evidence="1">
    <location>
        <begin position="6"/>
        <end position="161"/>
    </location>
</feature>
<name>A0ABT3YJU3_9HYPH</name>
<evidence type="ECO:0000313" key="2">
    <source>
        <dbReference type="EMBL" id="MCY0095897.1"/>
    </source>
</evidence>
<evidence type="ECO:0000259" key="1">
    <source>
        <dbReference type="Pfam" id="PF06445"/>
    </source>
</evidence>
<reference evidence="2" key="1">
    <citation type="submission" date="2022-10" db="EMBL/GenBank/DDBJ databases">
        <title>Hoeflea sp. J2-29, isolated from marine algae.</title>
        <authorList>
            <person name="Kristyanto S."/>
            <person name="Kim J.M."/>
            <person name="Jeon C.O."/>
        </authorList>
    </citation>
    <scope>NUCLEOTIDE SEQUENCE</scope>
    <source>
        <strain evidence="2">J2-29</strain>
    </source>
</reference>
<dbReference type="InterPro" id="IPR029442">
    <property type="entry name" value="GyrI-like"/>
</dbReference>
<evidence type="ECO:0000313" key="3">
    <source>
        <dbReference type="Proteomes" id="UP001081283"/>
    </source>
</evidence>
<dbReference type="Proteomes" id="UP001081283">
    <property type="component" value="Unassembled WGS sequence"/>
</dbReference>
<comment type="caution">
    <text evidence="2">The sequence shown here is derived from an EMBL/GenBank/DDBJ whole genome shotgun (WGS) entry which is preliminary data.</text>
</comment>
<accession>A0ABT3YJU3</accession>